<evidence type="ECO:0000256" key="1">
    <source>
        <dbReference type="SAM" id="MobiDB-lite"/>
    </source>
</evidence>
<keyword evidence="2" id="KW-0378">Hydrolase</keyword>
<dbReference type="AlphaFoldDB" id="A0A5A7QTD7"/>
<keyword evidence="3" id="KW-1185">Reference proteome</keyword>
<proteinExistence type="predicted"/>
<evidence type="ECO:0000313" key="3">
    <source>
        <dbReference type="Proteomes" id="UP000325081"/>
    </source>
</evidence>
<dbReference type="EMBL" id="BKCP01007760">
    <property type="protein sequence ID" value="GER47221.1"/>
    <property type="molecule type" value="Genomic_DNA"/>
</dbReference>
<evidence type="ECO:0000313" key="2">
    <source>
        <dbReference type="EMBL" id="GER47221.1"/>
    </source>
</evidence>
<feature type="compositionally biased region" description="Low complexity" evidence="1">
    <location>
        <begin position="98"/>
        <end position="118"/>
    </location>
</feature>
<protein>
    <submittedName>
        <fullName evidence="2">P-loop containing nucleoside triphosphatehydrolases superfamily protein</fullName>
    </submittedName>
</protein>
<feature type="compositionally biased region" description="Pro residues" evidence="1">
    <location>
        <begin position="1"/>
        <end position="11"/>
    </location>
</feature>
<feature type="region of interest" description="Disordered" evidence="1">
    <location>
        <begin position="89"/>
        <end position="158"/>
    </location>
</feature>
<reference evidence="3" key="1">
    <citation type="journal article" date="2019" name="Curr. Biol.">
        <title>Genome Sequence of Striga asiatica Provides Insight into the Evolution of Plant Parasitism.</title>
        <authorList>
            <person name="Yoshida S."/>
            <person name="Kim S."/>
            <person name="Wafula E.K."/>
            <person name="Tanskanen J."/>
            <person name="Kim Y.M."/>
            <person name="Honaas L."/>
            <person name="Yang Z."/>
            <person name="Spallek T."/>
            <person name="Conn C.E."/>
            <person name="Ichihashi Y."/>
            <person name="Cheong K."/>
            <person name="Cui S."/>
            <person name="Der J.P."/>
            <person name="Gundlach H."/>
            <person name="Jiao Y."/>
            <person name="Hori C."/>
            <person name="Ishida J.K."/>
            <person name="Kasahara H."/>
            <person name="Kiba T."/>
            <person name="Kim M.S."/>
            <person name="Koo N."/>
            <person name="Laohavisit A."/>
            <person name="Lee Y.H."/>
            <person name="Lumba S."/>
            <person name="McCourt P."/>
            <person name="Mortimer J.C."/>
            <person name="Mutuku J.M."/>
            <person name="Nomura T."/>
            <person name="Sasaki-Sekimoto Y."/>
            <person name="Seto Y."/>
            <person name="Wang Y."/>
            <person name="Wakatake T."/>
            <person name="Sakakibara H."/>
            <person name="Demura T."/>
            <person name="Yamaguchi S."/>
            <person name="Yoneyama K."/>
            <person name="Manabe R.I."/>
            <person name="Nelson D.C."/>
            <person name="Schulman A.H."/>
            <person name="Timko M.P."/>
            <person name="dePamphilis C.W."/>
            <person name="Choi D."/>
            <person name="Shirasu K."/>
        </authorList>
    </citation>
    <scope>NUCLEOTIDE SEQUENCE [LARGE SCALE GENOMIC DNA]</scope>
    <source>
        <strain evidence="3">cv. UVA1</strain>
    </source>
</reference>
<name>A0A5A7QTD7_STRAF</name>
<feature type="compositionally biased region" description="Polar residues" evidence="1">
    <location>
        <begin position="131"/>
        <end position="144"/>
    </location>
</feature>
<feature type="region of interest" description="Disordered" evidence="1">
    <location>
        <begin position="1"/>
        <end position="33"/>
    </location>
</feature>
<accession>A0A5A7QTD7</accession>
<sequence>MTPPYYKPPKLNPYSRYTKSIPTPPPPPKLISDEVAESPTIPFKSDTLSCNVISNWAVLKLVVGFTLGTTGTSRSPNNIWATARIAGRASGSGLEHASPIIKTRPISSPSKSPPSLRSAAATKFPSLCKPHTQSTKFPPLSSLSMGRRPVATSSTTAP</sequence>
<gene>
    <name evidence="2" type="ORF">STAS_24305</name>
</gene>
<dbReference type="Proteomes" id="UP000325081">
    <property type="component" value="Unassembled WGS sequence"/>
</dbReference>
<comment type="caution">
    <text evidence="2">The sequence shown here is derived from an EMBL/GenBank/DDBJ whole genome shotgun (WGS) entry which is preliminary data.</text>
</comment>
<organism evidence="2 3">
    <name type="scientific">Striga asiatica</name>
    <name type="common">Asiatic witchweed</name>
    <name type="synonym">Buchnera asiatica</name>
    <dbReference type="NCBI Taxonomy" id="4170"/>
    <lineage>
        <taxon>Eukaryota</taxon>
        <taxon>Viridiplantae</taxon>
        <taxon>Streptophyta</taxon>
        <taxon>Embryophyta</taxon>
        <taxon>Tracheophyta</taxon>
        <taxon>Spermatophyta</taxon>
        <taxon>Magnoliopsida</taxon>
        <taxon>eudicotyledons</taxon>
        <taxon>Gunneridae</taxon>
        <taxon>Pentapetalae</taxon>
        <taxon>asterids</taxon>
        <taxon>lamiids</taxon>
        <taxon>Lamiales</taxon>
        <taxon>Orobanchaceae</taxon>
        <taxon>Buchnereae</taxon>
        <taxon>Striga</taxon>
    </lineage>
</organism>
<dbReference type="OrthoDB" id="695137at2759"/>
<dbReference type="GO" id="GO:0016787">
    <property type="term" value="F:hydrolase activity"/>
    <property type="evidence" value="ECO:0007669"/>
    <property type="project" value="UniProtKB-KW"/>
</dbReference>